<dbReference type="Gene3D" id="1.10.10.10">
    <property type="entry name" value="Winged helix-like DNA-binding domain superfamily/Winged helix DNA-binding domain"/>
    <property type="match status" value="1"/>
</dbReference>
<dbReference type="InterPro" id="IPR011006">
    <property type="entry name" value="CheY-like_superfamily"/>
</dbReference>
<organism evidence="6 7">
    <name type="scientific">Egibacter rhizosphaerae</name>
    <dbReference type="NCBI Taxonomy" id="1670831"/>
    <lineage>
        <taxon>Bacteria</taxon>
        <taxon>Bacillati</taxon>
        <taxon>Actinomycetota</taxon>
        <taxon>Nitriliruptoria</taxon>
        <taxon>Egibacterales</taxon>
        <taxon>Egibacteraceae</taxon>
        <taxon>Egibacter</taxon>
    </lineage>
</organism>
<dbReference type="SUPFAM" id="SSF52172">
    <property type="entry name" value="CheY-like"/>
    <property type="match status" value="1"/>
</dbReference>
<gene>
    <name evidence="6" type="ORF">ER308_20585</name>
</gene>
<dbReference type="KEGG" id="erz:ER308_20585"/>
<evidence type="ECO:0000256" key="3">
    <source>
        <dbReference type="ARBA" id="ARBA00023015"/>
    </source>
</evidence>
<name>A0A411YKJ5_9ACTN</name>
<dbReference type="EMBL" id="CP036402">
    <property type="protein sequence ID" value="QBI21722.1"/>
    <property type="molecule type" value="Genomic_DNA"/>
</dbReference>
<dbReference type="SMART" id="SM01012">
    <property type="entry name" value="ANTAR"/>
    <property type="match status" value="1"/>
</dbReference>
<keyword evidence="7" id="KW-1185">Reference proteome</keyword>
<keyword evidence="4" id="KW-0804">Transcription</keyword>
<dbReference type="Proteomes" id="UP000291469">
    <property type="component" value="Chromosome"/>
</dbReference>
<evidence type="ECO:0000313" key="7">
    <source>
        <dbReference type="Proteomes" id="UP000291469"/>
    </source>
</evidence>
<evidence type="ECO:0000256" key="2">
    <source>
        <dbReference type="ARBA" id="ARBA00022777"/>
    </source>
</evidence>
<keyword evidence="3" id="KW-0805">Transcription regulation</keyword>
<dbReference type="InterPro" id="IPR003018">
    <property type="entry name" value="GAF"/>
</dbReference>
<reference evidence="6 7" key="1">
    <citation type="submission" date="2019-01" db="EMBL/GenBank/DDBJ databases">
        <title>Egibacter rhizosphaerae EGI 80759T.</title>
        <authorList>
            <person name="Chen D.-D."/>
            <person name="Tian Y."/>
            <person name="Jiao J.-Y."/>
            <person name="Zhang X.-T."/>
            <person name="Zhang Y.-G."/>
            <person name="Zhang Y."/>
            <person name="Xiao M."/>
            <person name="Shu W.-S."/>
            <person name="Li W.-J."/>
        </authorList>
    </citation>
    <scope>NUCLEOTIDE SEQUENCE [LARGE SCALE GENOMIC DNA]</scope>
    <source>
        <strain evidence="6 7">EGI 80759</strain>
    </source>
</reference>
<dbReference type="SMART" id="SM00065">
    <property type="entry name" value="GAF"/>
    <property type="match status" value="1"/>
</dbReference>
<keyword evidence="2" id="KW-0418">Kinase</keyword>
<dbReference type="SUPFAM" id="SSF55781">
    <property type="entry name" value="GAF domain-like"/>
    <property type="match status" value="1"/>
</dbReference>
<dbReference type="GO" id="GO:0016301">
    <property type="term" value="F:kinase activity"/>
    <property type="evidence" value="ECO:0007669"/>
    <property type="project" value="UniProtKB-KW"/>
</dbReference>
<feature type="domain" description="ANTAR" evidence="5">
    <location>
        <begin position="169"/>
        <end position="230"/>
    </location>
</feature>
<protein>
    <submittedName>
        <fullName evidence="6">ANTAR domain-containing protein</fullName>
    </submittedName>
</protein>
<evidence type="ECO:0000256" key="1">
    <source>
        <dbReference type="ARBA" id="ARBA00022679"/>
    </source>
</evidence>
<keyword evidence="1" id="KW-0808">Transferase</keyword>
<accession>A0A411YKJ5</accession>
<dbReference type="Pfam" id="PF13185">
    <property type="entry name" value="GAF_2"/>
    <property type="match status" value="1"/>
</dbReference>
<evidence type="ECO:0000259" key="5">
    <source>
        <dbReference type="PROSITE" id="PS50921"/>
    </source>
</evidence>
<dbReference type="RefSeq" id="WP_131156714.1">
    <property type="nucleotide sequence ID" value="NZ_CP036402.1"/>
</dbReference>
<dbReference type="GO" id="GO:0003723">
    <property type="term" value="F:RNA binding"/>
    <property type="evidence" value="ECO:0007669"/>
    <property type="project" value="InterPro"/>
</dbReference>
<dbReference type="InterPro" id="IPR029016">
    <property type="entry name" value="GAF-like_dom_sf"/>
</dbReference>
<dbReference type="AlphaFoldDB" id="A0A411YKJ5"/>
<dbReference type="OrthoDB" id="3683444at2"/>
<proteinExistence type="predicted"/>
<dbReference type="Gene3D" id="3.30.450.40">
    <property type="match status" value="1"/>
</dbReference>
<dbReference type="PIRSF" id="PIRSF036625">
    <property type="entry name" value="GAF_ANTAR"/>
    <property type="match status" value="1"/>
</dbReference>
<dbReference type="InterPro" id="IPR036388">
    <property type="entry name" value="WH-like_DNA-bd_sf"/>
</dbReference>
<dbReference type="InterPro" id="IPR005561">
    <property type="entry name" value="ANTAR"/>
</dbReference>
<evidence type="ECO:0000313" key="6">
    <source>
        <dbReference type="EMBL" id="QBI21722.1"/>
    </source>
</evidence>
<evidence type="ECO:0000256" key="4">
    <source>
        <dbReference type="ARBA" id="ARBA00023163"/>
    </source>
</evidence>
<dbReference type="InterPro" id="IPR012074">
    <property type="entry name" value="GAF_ANTAR"/>
</dbReference>
<dbReference type="PROSITE" id="PS50921">
    <property type="entry name" value="ANTAR"/>
    <property type="match status" value="1"/>
</dbReference>
<sequence>MAARTHEQDLSAALLELADTLTSDYDVVDYLDRLLHYSCGVMQAPAGGVMLDNGRGSLAVMASTDERMRLLEVLEVQGDEGPCVDAYRSGERVVVGDLRGSRQWPGFTPMASERGIAAVCAFPLRWRDHSIGALNLFRDEPGALEPRQLQAAQALAQMAAIGILQERAVREARELTAQLQTALHSRIVIEQAKGILAERGGFDMGAAYEALRWYCRTRNLRLRQTAGAITADPSVADEVIADQRTD</sequence>
<dbReference type="Pfam" id="PF03861">
    <property type="entry name" value="ANTAR"/>
    <property type="match status" value="1"/>
</dbReference>